<protein>
    <submittedName>
        <fullName evidence="1">Endoribonuclease L-PSP</fullName>
    </submittedName>
</protein>
<dbReference type="PATRIC" id="fig|1028800.3.peg.4068"/>
<evidence type="ECO:0000313" key="1">
    <source>
        <dbReference type="EMBL" id="CDN50158.1"/>
    </source>
</evidence>
<dbReference type="InterPro" id="IPR035959">
    <property type="entry name" value="RutC-like_sf"/>
</dbReference>
<dbReference type="EMBL" id="HG938353">
    <property type="protein sequence ID" value="CDN50158.1"/>
    <property type="molecule type" value="Genomic_DNA"/>
</dbReference>
<accession>A0A068SVB5</accession>
<dbReference type="CDD" id="cd06154">
    <property type="entry name" value="YjgF_YER057c_UK114_like_6"/>
    <property type="match status" value="1"/>
</dbReference>
<name>A0A068SVB5_NEOGA</name>
<dbReference type="eggNOG" id="COG0251">
    <property type="taxonomic scope" value="Bacteria"/>
</dbReference>
<gene>
    <name evidence="1" type="ORF">RG540_CH40090</name>
</gene>
<dbReference type="InterPro" id="IPR006175">
    <property type="entry name" value="YjgF/YER057c/UK114"/>
</dbReference>
<dbReference type="Gene3D" id="3.30.1330.40">
    <property type="entry name" value="RutC-like"/>
    <property type="match status" value="1"/>
</dbReference>
<proteinExistence type="predicted"/>
<dbReference type="AlphaFoldDB" id="A0A068SVB5"/>
<dbReference type="KEGG" id="ngg:RG540_CH40090"/>
<dbReference type="GeneID" id="24256246"/>
<dbReference type="HOGENOM" id="CLU_100715_5_3_5"/>
<keyword evidence="2" id="KW-1185">Reference proteome</keyword>
<reference evidence="2" key="1">
    <citation type="journal article" date="2014" name="BMC Genomics">
        <title>Genome sequencing of two Neorhizobium galegae strains reveals a noeT gene responsible for the unusual acetylation of the nodulation factors.</title>
        <authorList>
            <person name="Osterman J."/>
            <person name="Marsh J."/>
            <person name="Laine P.K."/>
            <person name="Zeng Z."/>
            <person name="Alatalo E."/>
            <person name="Sullivan J.T."/>
            <person name="Young J.P."/>
            <person name="Thomas-Oates J."/>
            <person name="Paulin L."/>
            <person name="Lindstrom K."/>
        </authorList>
    </citation>
    <scope>NUCLEOTIDE SEQUENCE [LARGE SCALE GENOMIC DNA]</scope>
    <source>
        <strain evidence="2">HAMBI 540</strain>
    </source>
</reference>
<dbReference type="RefSeq" id="WP_038591501.1">
    <property type="nucleotide sequence ID" value="NZ_HG938353.1"/>
</dbReference>
<dbReference type="SUPFAM" id="SSF55298">
    <property type="entry name" value="YjgF-like"/>
    <property type="match status" value="1"/>
</dbReference>
<dbReference type="OrthoDB" id="9799840at2"/>
<dbReference type="PANTHER" id="PTHR43857">
    <property type="entry name" value="BLR7761 PROTEIN"/>
    <property type="match status" value="1"/>
</dbReference>
<dbReference type="Pfam" id="PF01042">
    <property type="entry name" value="Ribonuc_L-PSP"/>
    <property type="match status" value="1"/>
</dbReference>
<evidence type="ECO:0000313" key="2">
    <source>
        <dbReference type="Proteomes" id="UP000028181"/>
    </source>
</evidence>
<dbReference type="Proteomes" id="UP000028181">
    <property type="component" value="Chromosome I"/>
</dbReference>
<sequence>MVKRISSGSPFETRIGYSRAVVDRDIVYVSGTTGYDYARMEMPEDAAAQTRNTLGTIEKALKEAGSGLQDVVRVRYYLTDMADYDAIVQVLGETFSEIRPAATMVVCGLTTPEMKIEIEVTARIGAGSP</sequence>
<organism evidence="1 2">
    <name type="scientific">Neorhizobium galegae bv. orientalis str. HAMBI 540</name>
    <dbReference type="NCBI Taxonomy" id="1028800"/>
    <lineage>
        <taxon>Bacteria</taxon>
        <taxon>Pseudomonadati</taxon>
        <taxon>Pseudomonadota</taxon>
        <taxon>Alphaproteobacteria</taxon>
        <taxon>Hyphomicrobiales</taxon>
        <taxon>Rhizobiaceae</taxon>
        <taxon>Rhizobium/Agrobacterium group</taxon>
        <taxon>Neorhizobium</taxon>
    </lineage>
</organism>
<dbReference type="PANTHER" id="PTHR43857:SF1">
    <property type="entry name" value="YJGH FAMILY PROTEIN"/>
    <property type="match status" value="1"/>
</dbReference>